<dbReference type="InterPro" id="IPR051888">
    <property type="entry name" value="UPF0148_domain"/>
</dbReference>
<dbReference type="PANTHER" id="PTHR16537">
    <property type="entry name" value="SJOEGREN SYNDROME/SCLERODERMA AUTOANTIGEN 1"/>
    <property type="match status" value="1"/>
</dbReference>
<name>A0AAW1SVY0_9CHLO</name>
<evidence type="ECO:0000256" key="1">
    <source>
        <dbReference type="SAM" id="MobiDB-lite"/>
    </source>
</evidence>
<gene>
    <name evidence="2" type="ORF">WJX84_011651</name>
</gene>
<dbReference type="PANTHER" id="PTHR16537:SF1">
    <property type="entry name" value="PROTEIN ZNRD2"/>
    <property type="match status" value="1"/>
</dbReference>
<feature type="region of interest" description="Disordered" evidence="1">
    <location>
        <begin position="101"/>
        <end position="156"/>
    </location>
</feature>
<dbReference type="Proteomes" id="UP001485043">
    <property type="component" value="Unassembled WGS sequence"/>
</dbReference>
<sequence length="299" mass="30752">MEDGILTPPQARPRLLNGLTHRESGRRSAAPTQDATDTTSQRLAARMLQGWAMLAEHCPRCFTPLMRSRQQELECVTCNMPVQMPTAAAHPAPNPVATEAVAAAEDPESISTPRQEAPSLSVSSAASAPAAPAVQQPTAPEGSLPGSSPAGGTAIGQPVSRSLQVVHLGEPTAGEVPMASAGQPIGLLGATSAGGPQAAPFFNSLPTGQNPGVLVTGCGTPGLGGPPLAPFSADQPGSQAFGSRDVCPLDERSVFTATQRTILKKMDEARQALEATPPKDCSNLLTVLSQCSLTFRALQ</sequence>
<dbReference type="AlphaFoldDB" id="A0AAW1SVY0"/>
<evidence type="ECO:0000313" key="2">
    <source>
        <dbReference type="EMBL" id="KAK9858467.1"/>
    </source>
</evidence>
<organism evidence="2 3">
    <name type="scientific">Apatococcus fuscideae</name>
    <dbReference type="NCBI Taxonomy" id="2026836"/>
    <lineage>
        <taxon>Eukaryota</taxon>
        <taxon>Viridiplantae</taxon>
        <taxon>Chlorophyta</taxon>
        <taxon>core chlorophytes</taxon>
        <taxon>Trebouxiophyceae</taxon>
        <taxon>Chlorellales</taxon>
        <taxon>Chlorellaceae</taxon>
        <taxon>Apatococcus</taxon>
    </lineage>
</organism>
<dbReference type="InterPro" id="IPR009563">
    <property type="entry name" value="SSSCA1"/>
</dbReference>
<feature type="compositionally biased region" description="Low complexity" evidence="1">
    <location>
        <begin position="117"/>
        <end position="140"/>
    </location>
</feature>
<evidence type="ECO:0000313" key="3">
    <source>
        <dbReference type="Proteomes" id="UP001485043"/>
    </source>
</evidence>
<protein>
    <submittedName>
        <fullName evidence="2">Uncharacterized protein</fullName>
    </submittedName>
</protein>
<dbReference type="Pfam" id="PF06677">
    <property type="entry name" value="Auto_anti-p27"/>
    <property type="match status" value="1"/>
</dbReference>
<reference evidence="2 3" key="1">
    <citation type="journal article" date="2024" name="Nat. Commun.">
        <title>Phylogenomics reveals the evolutionary origins of lichenization in chlorophyte algae.</title>
        <authorList>
            <person name="Puginier C."/>
            <person name="Libourel C."/>
            <person name="Otte J."/>
            <person name="Skaloud P."/>
            <person name="Haon M."/>
            <person name="Grisel S."/>
            <person name="Petersen M."/>
            <person name="Berrin J.G."/>
            <person name="Delaux P.M."/>
            <person name="Dal Grande F."/>
            <person name="Keller J."/>
        </authorList>
    </citation>
    <scope>NUCLEOTIDE SEQUENCE [LARGE SCALE GENOMIC DNA]</scope>
    <source>
        <strain evidence="2 3">SAG 2523</strain>
    </source>
</reference>
<comment type="caution">
    <text evidence="2">The sequence shown here is derived from an EMBL/GenBank/DDBJ whole genome shotgun (WGS) entry which is preliminary data.</text>
</comment>
<feature type="compositionally biased region" description="Polar residues" evidence="1">
    <location>
        <begin position="30"/>
        <end position="39"/>
    </location>
</feature>
<keyword evidence="3" id="KW-1185">Reference proteome</keyword>
<dbReference type="EMBL" id="JALJOV010000918">
    <property type="protein sequence ID" value="KAK9858467.1"/>
    <property type="molecule type" value="Genomic_DNA"/>
</dbReference>
<feature type="region of interest" description="Disordered" evidence="1">
    <location>
        <begin position="20"/>
        <end position="39"/>
    </location>
</feature>
<accession>A0AAW1SVY0</accession>
<proteinExistence type="predicted"/>